<sequence>MSNVHPTEHLVQMTVGGPIIITVVEVFLTYFSFSSHYVYILLHIFIYSSITGLMSSLRTYGLGTFIKIKEPDGYAQKKRKIDDSEEVSKQKKKNASNTNTLDRYFKKVGNGQTVGGGSLTCGTKELRFPGSGRKLGSISNGEGSHFYKFGKRLDGSSQESIHPVATSSNTKSISQIDVITLMDSPIIPKQPSQSSTGRNMQIEIIDIDLNSSVICPSCNETVLEYYINDHLDHCIG</sequence>
<evidence type="ECO:0000256" key="6">
    <source>
        <dbReference type="PROSITE-ProRule" id="PRU01256"/>
    </source>
</evidence>
<dbReference type="InterPro" id="IPR006642">
    <property type="entry name" value="Rad18_UBZ4"/>
</dbReference>
<keyword evidence="7" id="KW-1133">Transmembrane helix</keyword>
<keyword evidence="3 6" id="KW-0863">Zinc-finger</keyword>
<keyword evidence="7" id="KW-0812">Transmembrane</keyword>
<evidence type="ECO:0000313" key="9">
    <source>
        <dbReference type="Proteomes" id="UP000095283"/>
    </source>
</evidence>
<proteinExistence type="predicted"/>
<protein>
    <submittedName>
        <fullName evidence="10">ZnF_Rad18 domain-containing protein</fullName>
    </submittedName>
</protein>
<dbReference type="AlphaFoldDB" id="A0A1I7X7X5"/>
<keyword evidence="7" id="KW-0472">Membrane</keyword>
<dbReference type="GO" id="GO:0003677">
    <property type="term" value="F:DNA binding"/>
    <property type="evidence" value="ECO:0007669"/>
    <property type="project" value="InterPro"/>
</dbReference>
<keyword evidence="2 6" id="KW-0227">DNA damage</keyword>
<keyword evidence="1" id="KW-0479">Metal-binding</keyword>
<reference evidence="10" key="1">
    <citation type="submission" date="2016-11" db="UniProtKB">
        <authorList>
            <consortium name="WormBaseParasite"/>
        </authorList>
    </citation>
    <scope>IDENTIFICATION</scope>
</reference>
<evidence type="ECO:0000256" key="2">
    <source>
        <dbReference type="ARBA" id="ARBA00022763"/>
    </source>
</evidence>
<evidence type="ECO:0000259" key="8">
    <source>
        <dbReference type="PROSITE" id="PS51908"/>
    </source>
</evidence>
<dbReference type="GO" id="GO:0006281">
    <property type="term" value="P:DNA repair"/>
    <property type="evidence" value="ECO:0007669"/>
    <property type="project" value="UniProtKB-KW"/>
</dbReference>
<evidence type="ECO:0000256" key="5">
    <source>
        <dbReference type="ARBA" id="ARBA00023204"/>
    </source>
</evidence>
<name>A0A1I7X7X5_HETBA</name>
<dbReference type="Gene3D" id="3.30.160.60">
    <property type="entry name" value="Classic Zinc Finger"/>
    <property type="match status" value="1"/>
</dbReference>
<evidence type="ECO:0000256" key="3">
    <source>
        <dbReference type="ARBA" id="ARBA00022771"/>
    </source>
</evidence>
<evidence type="ECO:0000256" key="4">
    <source>
        <dbReference type="ARBA" id="ARBA00022833"/>
    </source>
</evidence>
<evidence type="ECO:0000256" key="7">
    <source>
        <dbReference type="SAM" id="Phobius"/>
    </source>
</evidence>
<evidence type="ECO:0000313" key="10">
    <source>
        <dbReference type="WBParaSite" id="Hba_13583"/>
    </source>
</evidence>
<keyword evidence="4" id="KW-0862">Zinc</keyword>
<feature type="transmembrane region" description="Helical" evidence="7">
    <location>
        <begin position="37"/>
        <end position="57"/>
    </location>
</feature>
<dbReference type="PROSITE" id="PS51908">
    <property type="entry name" value="ZF_UBZ4"/>
    <property type="match status" value="1"/>
</dbReference>
<dbReference type="Proteomes" id="UP000095283">
    <property type="component" value="Unplaced"/>
</dbReference>
<dbReference type="SMART" id="SM00734">
    <property type="entry name" value="ZnF_Rad18"/>
    <property type="match status" value="1"/>
</dbReference>
<keyword evidence="9" id="KW-1185">Reference proteome</keyword>
<dbReference type="WBParaSite" id="Hba_13583">
    <property type="protein sequence ID" value="Hba_13583"/>
    <property type="gene ID" value="Hba_13583"/>
</dbReference>
<evidence type="ECO:0000256" key="1">
    <source>
        <dbReference type="ARBA" id="ARBA00022723"/>
    </source>
</evidence>
<feature type="transmembrane region" description="Helical" evidence="7">
    <location>
        <begin position="12"/>
        <end position="31"/>
    </location>
</feature>
<accession>A0A1I7X7X5</accession>
<keyword evidence="5 6" id="KW-0234">DNA repair</keyword>
<dbReference type="GO" id="GO:0008270">
    <property type="term" value="F:zinc ion binding"/>
    <property type="evidence" value="ECO:0007669"/>
    <property type="project" value="UniProtKB-KW"/>
</dbReference>
<feature type="domain" description="UBZ4-type" evidence="8">
    <location>
        <begin position="212"/>
        <end position="236"/>
    </location>
</feature>
<organism evidence="9 10">
    <name type="scientific">Heterorhabditis bacteriophora</name>
    <name type="common">Entomopathogenic nematode worm</name>
    <dbReference type="NCBI Taxonomy" id="37862"/>
    <lineage>
        <taxon>Eukaryota</taxon>
        <taxon>Metazoa</taxon>
        <taxon>Ecdysozoa</taxon>
        <taxon>Nematoda</taxon>
        <taxon>Chromadorea</taxon>
        <taxon>Rhabditida</taxon>
        <taxon>Rhabditina</taxon>
        <taxon>Rhabditomorpha</taxon>
        <taxon>Strongyloidea</taxon>
        <taxon>Heterorhabditidae</taxon>
        <taxon>Heterorhabditis</taxon>
    </lineage>
</organism>